<feature type="transmembrane region" description="Helical" evidence="1">
    <location>
        <begin position="44"/>
        <end position="62"/>
    </location>
</feature>
<keyword evidence="1" id="KW-0472">Membrane</keyword>
<name>A0A3A4ZIY3_UNCKA</name>
<sequence>MNKGILVLFLPFIMCLCTSMILVPLCRAPLMILGIAPESEGSPFTIGLMITAAIALVGFAIMRIRSNRRNATGDTVEVNSEINEDDPNIIDL</sequence>
<dbReference type="Proteomes" id="UP000265540">
    <property type="component" value="Unassembled WGS sequence"/>
</dbReference>
<keyword evidence="1" id="KW-1133">Transmembrane helix</keyword>
<gene>
    <name evidence="2" type="ORF">C4561_03430</name>
</gene>
<accession>A0A3A4ZIY3</accession>
<reference evidence="2 3" key="1">
    <citation type="journal article" date="2017" name="ISME J.">
        <title>Energy and carbon metabolisms in a deep terrestrial subsurface fluid microbial community.</title>
        <authorList>
            <person name="Momper L."/>
            <person name="Jungbluth S.P."/>
            <person name="Lee M.D."/>
            <person name="Amend J.P."/>
        </authorList>
    </citation>
    <scope>NUCLEOTIDE SEQUENCE [LARGE SCALE GENOMIC DNA]</scope>
    <source>
        <strain evidence="2">SURF_46</strain>
    </source>
</reference>
<protein>
    <submittedName>
        <fullName evidence="2">Uncharacterized protein</fullName>
    </submittedName>
</protein>
<dbReference type="EMBL" id="QZJF01000017">
    <property type="protein sequence ID" value="RJR26807.1"/>
    <property type="molecule type" value="Genomic_DNA"/>
</dbReference>
<organism evidence="2 3">
    <name type="scientific">candidate division WWE3 bacterium</name>
    <dbReference type="NCBI Taxonomy" id="2053526"/>
    <lineage>
        <taxon>Bacteria</taxon>
        <taxon>Katanobacteria</taxon>
    </lineage>
</organism>
<comment type="caution">
    <text evidence="2">The sequence shown here is derived from an EMBL/GenBank/DDBJ whole genome shotgun (WGS) entry which is preliminary data.</text>
</comment>
<evidence type="ECO:0000313" key="3">
    <source>
        <dbReference type="Proteomes" id="UP000265540"/>
    </source>
</evidence>
<evidence type="ECO:0000256" key="1">
    <source>
        <dbReference type="SAM" id="Phobius"/>
    </source>
</evidence>
<dbReference type="AlphaFoldDB" id="A0A3A4ZIY3"/>
<keyword evidence="1" id="KW-0812">Transmembrane</keyword>
<evidence type="ECO:0000313" key="2">
    <source>
        <dbReference type="EMBL" id="RJR26807.1"/>
    </source>
</evidence>
<proteinExistence type="predicted"/>